<evidence type="ECO:0000256" key="3">
    <source>
        <dbReference type="ARBA" id="ARBA00022741"/>
    </source>
</evidence>
<evidence type="ECO:0000313" key="8">
    <source>
        <dbReference type="Proteomes" id="UP000032180"/>
    </source>
</evidence>
<dbReference type="Proteomes" id="UP000032180">
    <property type="component" value="Chromosome 1"/>
</dbReference>
<dbReference type="InterPro" id="IPR000608">
    <property type="entry name" value="UBC"/>
</dbReference>
<keyword evidence="2" id="KW-0808">Transferase</keyword>
<keyword evidence="5" id="KW-0067">ATP-binding</keyword>
<dbReference type="CDD" id="cd23837">
    <property type="entry name" value="UBCc_UBE2O"/>
    <property type="match status" value="1"/>
</dbReference>
<feature type="domain" description="UBC core" evidence="6">
    <location>
        <begin position="140"/>
        <end position="300"/>
    </location>
</feature>
<evidence type="ECO:0000256" key="5">
    <source>
        <dbReference type="ARBA" id="ARBA00022840"/>
    </source>
</evidence>
<reference evidence="7" key="3">
    <citation type="submission" date="2015-04" db="UniProtKB">
        <authorList>
            <consortium name="EnsemblPlants"/>
        </authorList>
    </citation>
    <scope>IDENTIFICATION</scope>
</reference>
<dbReference type="PANTHER" id="PTHR46116">
    <property type="entry name" value="(E3-INDEPENDENT) E2 UBIQUITIN-CONJUGATING ENZYME"/>
    <property type="match status" value="1"/>
</dbReference>
<dbReference type="PROSITE" id="PS50127">
    <property type="entry name" value="UBC_2"/>
    <property type="match status" value="1"/>
</dbReference>
<dbReference type="EnsemblPlants" id="LPERR01G07880.2">
    <property type="protein sequence ID" value="LPERR01G07880.2"/>
    <property type="gene ID" value="LPERR01G07880"/>
</dbReference>
<evidence type="ECO:0000256" key="4">
    <source>
        <dbReference type="ARBA" id="ARBA00022786"/>
    </source>
</evidence>
<dbReference type="FunFam" id="3.10.110.10:FF:000028">
    <property type="entry name" value="Probable ubiquitin-conjugating enzyme E2 23"/>
    <property type="match status" value="1"/>
</dbReference>
<reference evidence="8" key="2">
    <citation type="submission" date="2013-12" db="EMBL/GenBank/DDBJ databases">
        <authorList>
            <person name="Yu Y."/>
            <person name="Lee S."/>
            <person name="de Baynast K."/>
            <person name="Wissotski M."/>
            <person name="Liu L."/>
            <person name="Talag J."/>
            <person name="Goicoechea J."/>
            <person name="Angelova A."/>
            <person name="Jetty R."/>
            <person name="Kudrna D."/>
            <person name="Golser W."/>
            <person name="Rivera L."/>
            <person name="Zhang J."/>
            <person name="Wing R."/>
        </authorList>
    </citation>
    <scope>NUCLEOTIDE SEQUENCE</scope>
</reference>
<dbReference type="eggNOG" id="KOG0895">
    <property type="taxonomic scope" value="Eukaryota"/>
</dbReference>
<evidence type="ECO:0000256" key="1">
    <source>
        <dbReference type="ARBA" id="ARBA00012486"/>
    </source>
</evidence>
<dbReference type="InterPro" id="IPR016135">
    <property type="entry name" value="UBQ-conjugating_enzyme/RWD"/>
</dbReference>
<dbReference type="GO" id="GO:0005524">
    <property type="term" value="F:ATP binding"/>
    <property type="evidence" value="ECO:0007669"/>
    <property type="project" value="UniProtKB-KW"/>
</dbReference>
<dbReference type="GO" id="GO:0061631">
    <property type="term" value="F:ubiquitin conjugating enzyme activity"/>
    <property type="evidence" value="ECO:0007669"/>
    <property type="project" value="UniProtKB-EC"/>
</dbReference>
<dbReference type="SMART" id="SM00212">
    <property type="entry name" value="UBCc"/>
    <property type="match status" value="1"/>
</dbReference>
<evidence type="ECO:0000313" key="7">
    <source>
        <dbReference type="EnsemblPlants" id="LPERR01G07880.2"/>
    </source>
</evidence>
<reference evidence="7 8" key="1">
    <citation type="submission" date="2012-08" db="EMBL/GenBank/DDBJ databases">
        <title>Oryza genome evolution.</title>
        <authorList>
            <person name="Wing R.A."/>
        </authorList>
    </citation>
    <scope>NUCLEOTIDE SEQUENCE</scope>
</reference>
<dbReference type="STRING" id="77586.A0A0D9UYM9"/>
<dbReference type="PANTHER" id="PTHR46116:SF19">
    <property type="entry name" value="UBIQUITIN-CONJUGATING ENZYME FAMILY PROTEIN"/>
    <property type="match status" value="1"/>
</dbReference>
<dbReference type="Gene3D" id="3.10.110.10">
    <property type="entry name" value="Ubiquitin Conjugating Enzyme"/>
    <property type="match status" value="1"/>
</dbReference>
<dbReference type="EC" id="2.3.2.23" evidence="1"/>
<keyword evidence="8" id="KW-1185">Reference proteome</keyword>
<evidence type="ECO:0000259" key="6">
    <source>
        <dbReference type="PROSITE" id="PS50127"/>
    </source>
</evidence>
<proteinExistence type="predicted"/>
<protein>
    <recommendedName>
        <fullName evidence="1">E2 ubiquitin-conjugating enzyme</fullName>
        <ecNumber evidence="1">2.3.2.23</ecNumber>
    </recommendedName>
</protein>
<dbReference type="AlphaFoldDB" id="A0A0D9UYM9"/>
<evidence type="ECO:0000256" key="2">
    <source>
        <dbReference type="ARBA" id="ARBA00022679"/>
    </source>
</evidence>
<accession>A0A0D9UYM9</accession>
<dbReference type="Gramene" id="LPERR01G07880.2">
    <property type="protein sequence ID" value="LPERR01G07880.2"/>
    <property type="gene ID" value="LPERR01G07880"/>
</dbReference>
<name>A0A0D9UYM9_9ORYZ</name>
<keyword evidence="3" id="KW-0547">Nucleotide-binding</keyword>
<keyword evidence="4" id="KW-0833">Ubl conjugation pathway</keyword>
<organism evidence="7 8">
    <name type="scientific">Leersia perrieri</name>
    <dbReference type="NCBI Taxonomy" id="77586"/>
    <lineage>
        <taxon>Eukaryota</taxon>
        <taxon>Viridiplantae</taxon>
        <taxon>Streptophyta</taxon>
        <taxon>Embryophyta</taxon>
        <taxon>Tracheophyta</taxon>
        <taxon>Spermatophyta</taxon>
        <taxon>Magnoliopsida</taxon>
        <taxon>Liliopsida</taxon>
        <taxon>Poales</taxon>
        <taxon>Poaceae</taxon>
        <taxon>BOP clade</taxon>
        <taxon>Oryzoideae</taxon>
        <taxon>Oryzeae</taxon>
        <taxon>Oryzinae</taxon>
        <taxon>Leersia</taxon>
    </lineage>
</organism>
<sequence length="409" mass="45684">MVSRSHWTGLARITRLLIVGVWSRISRMVLNKVLKLFCLVKKKDTKKKGKSINPLCKASAPHPTVNVTNNSILDPVSTGTGTVQLVQKHVPECSSVISSMTMREYGSESDGYNLFNQFDVVQDFSDHYYASHSPGKTSKDWAKAIQNEWKLLQKDLPESIYVRVYEDRIDLLRAAIVGPAGTPYHDGLFFFDVRFPSEYPQCPPKVHYHSGGLRLNPNLYESGKVCLSLLNTWWGTGCEKWGKSKSTTLQVLVSIQGLVLNDKPYFNEPGNKNSANTAPGEKNSLAYNQTAFILSCRTMLYSLRNPPKHFECLVARHFHERERVILDACSAYISGTVVGSSSGDGTKYPRNNRTFADFKKSLEKYTELLRKDLATNHTRFLKVTRDSIASDEIAAVSSAADEIAVSACG</sequence>
<dbReference type="SUPFAM" id="SSF54495">
    <property type="entry name" value="UBC-like"/>
    <property type="match status" value="1"/>
</dbReference>
<dbReference type="Pfam" id="PF00179">
    <property type="entry name" value="UQ_con"/>
    <property type="match status" value="1"/>
</dbReference>